<dbReference type="InterPro" id="IPR011033">
    <property type="entry name" value="PRC_barrel-like_sf"/>
</dbReference>
<feature type="compositionally biased region" description="Acidic residues" evidence="1">
    <location>
        <begin position="102"/>
        <end position="121"/>
    </location>
</feature>
<feature type="domain" description="PRC-barrel" evidence="3">
    <location>
        <begin position="151"/>
        <end position="220"/>
    </location>
</feature>
<evidence type="ECO:0000313" key="4">
    <source>
        <dbReference type="EMBL" id="RBI66829.1"/>
    </source>
</evidence>
<feature type="compositionally biased region" description="Low complexity" evidence="1">
    <location>
        <begin position="133"/>
        <end position="144"/>
    </location>
</feature>
<feature type="compositionally biased region" description="Acidic residues" evidence="1">
    <location>
        <begin position="83"/>
        <end position="92"/>
    </location>
</feature>
<evidence type="ECO:0000259" key="3">
    <source>
        <dbReference type="Pfam" id="PF05239"/>
    </source>
</evidence>
<organism evidence="4 5">
    <name type="scientific">Vreelandella sulfidaeris</name>
    <dbReference type="NCBI Taxonomy" id="115553"/>
    <lineage>
        <taxon>Bacteria</taxon>
        <taxon>Pseudomonadati</taxon>
        <taxon>Pseudomonadota</taxon>
        <taxon>Gammaproteobacteria</taxon>
        <taxon>Oceanospirillales</taxon>
        <taxon>Halomonadaceae</taxon>
        <taxon>Vreelandella</taxon>
    </lineage>
</organism>
<name>A0A365TMC3_9GAMM</name>
<comment type="caution">
    <text evidence="4">The sequence shown here is derived from an EMBL/GenBank/DDBJ whole genome shotgun (WGS) entry which is preliminary data.</text>
</comment>
<feature type="compositionally biased region" description="Acidic residues" evidence="1">
    <location>
        <begin position="220"/>
        <end position="238"/>
    </location>
</feature>
<gene>
    <name evidence="4" type="ORF">DQ400_11480</name>
</gene>
<feature type="signal peptide" evidence="2">
    <location>
        <begin position="1"/>
        <end position="23"/>
    </location>
</feature>
<dbReference type="Gene3D" id="2.30.30.240">
    <property type="entry name" value="PRC-barrel domain"/>
    <property type="match status" value="1"/>
</dbReference>
<feature type="compositionally biased region" description="Basic and acidic residues" evidence="1">
    <location>
        <begin position="122"/>
        <end position="131"/>
    </location>
</feature>
<reference evidence="5" key="1">
    <citation type="submission" date="2018-06" db="EMBL/GenBank/DDBJ databases">
        <title>Whole genome sequencing of four bacterial strains from South Shetland trench revealing bio-synthetic gene clusters.</title>
        <authorList>
            <person name="Abdel-Mageed W.M."/>
            <person name="Lehri B."/>
            <person name="Jarmusch S."/>
            <person name="Miranda K."/>
            <person name="Goodfellow M."/>
            <person name="Jaspars M."/>
            <person name="Karlyshev A.V."/>
        </authorList>
    </citation>
    <scope>NUCLEOTIDE SEQUENCE [LARGE SCALE GENOMIC DNA]</scope>
    <source>
        <strain evidence="5">SST4</strain>
    </source>
</reference>
<dbReference type="EMBL" id="QNTU01000007">
    <property type="protein sequence ID" value="RBI66829.1"/>
    <property type="molecule type" value="Genomic_DNA"/>
</dbReference>
<feature type="region of interest" description="Disordered" evidence="1">
    <location>
        <begin position="24"/>
        <end position="146"/>
    </location>
</feature>
<feature type="compositionally biased region" description="Polar residues" evidence="1">
    <location>
        <begin position="68"/>
        <end position="78"/>
    </location>
</feature>
<keyword evidence="2" id="KW-0732">Signal</keyword>
<feature type="compositionally biased region" description="Low complexity" evidence="1">
    <location>
        <begin position="30"/>
        <end position="41"/>
    </location>
</feature>
<evidence type="ECO:0000256" key="2">
    <source>
        <dbReference type="SAM" id="SignalP"/>
    </source>
</evidence>
<evidence type="ECO:0000256" key="1">
    <source>
        <dbReference type="SAM" id="MobiDB-lite"/>
    </source>
</evidence>
<accession>A0A365TMC3</accession>
<feature type="chain" id="PRO_5016983256" description="PRC-barrel domain-containing protein" evidence="2">
    <location>
        <begin position="24"/>
        <end position="251"/>
    </location>
</feature>
<dbReference type="RefSeq" id="WP_113269896.1">
    <property type="nucleotide sequence ID" value="NZ_QNTU01000007.1"/>
</dbReference>
<dbReference type="AlphaFoldDB" id="A0A365TMC3"/>
<dbReference type="SUPFAM" id="SSF50346">
    <property type="entry name" value="PRC-barrel domain"/>
    <property type="match status" value="1"/>
</dbReference>
<dbReference type="Proteomes" id="UP000252204">
    <property type="component" value="Unassembled WGS sequence"/>
</dbReference>
<evidence type="ECO:0000313" key="5">
    <source>
        <dbReference type="Proteomes" id="UP000252204"/>
    </source>
</evidence>
<dbReference type="Pfam" id="PF05239">
    <property type="entry name" value="PRC"/>
    <property type="match status" value="1"/>
</dbReference>
<feature type="compositionally biased region" description="Acidic residues" evidence="1">
    <location>
        <begin position="52"/>
        <end position="62"/>
    </location>
</feature>
<sequence length="251" mass="27681">MKRTALAIAIGAICAGLSGGVLAQEENQNDTDQMTQDQGNNDETRDITVDQEPAEIDVEQESPDITVDQAQPEVTITQPEPDVTVEEAEPDVTVEQTGEPDVTVEEAEDAEVDINQDEDAQDQERQQRDQAEQDNQTDQNNQENSLMSHQVSDLEGMTVMNQEDEEIGDVQHIAKHDESGDLFAIVSVGGIWGFGATDIALPLNNMQFDNDQLVVNTSYGEDEIEDSSNDYQEDEYSEVDGNMTLSEAQQQ</sequence>
<keyword evidence="5" id="KW-1185">Reference proteome</keyword>
<feature type="region of interest" description="Disordered" evidence="1">
    <location>
        <begin position="220"/>
        <end position="251"/>
    </location>
</feature>
<proteinExistence type="predicted"/>
<protein>
    <recommendedName>
        <fullName evidence="3">PRC-barrel domain-containing protein</fullName>
    </recommendedName>
</protein>
<dbReference type="OrthoDB" id="286778at2"/>
<dbReference type="InterPro" id="IPR027275">
    <property type="entry name" value="PRC-brl_dom"/>
</dbReference>